<gene>
    <name evidence="2" type="ORF">ENW66_07545</name>
</gene>
<sequence length="735" mass="81425">MRKSLIFGLVLLVFFSAKVLAVPAAPIVHELKNADGSTFKAKLVGDEWANWFETLDGYTVVLNESSGNWEYAILKDGRLAPSGAVVGKIKPIEESRSLRPVTQKGALMAPAFLGSDVKAPVEGTIKVPVILIDFPDETATYSTTDFENLLFNKSNPVSMWAYYNEVSYNKLDVTGTVSGWYRSKNSSCYYGYQNGHLRAAELVKEAVQKADPYINFSHFDSNGDGYVDAVIVVHAGEGAEASGNYCDIWSHKWDLRVIGGYVTDDGVEIAVYTIQPEKLYGELVTIGVFCHEFGHVLGLPDLYDRDKSSAGVGVWDLMSFGNWNGIKRPGDSPAHLSAWCKWYLGWVNPVLITDRAHVIIPNVEQNPVVYQLLPNPNGPWDWYLYPGGVGEYFLVENRYKIGFDAALPGEGLLIWHIDESMTSNDDETHKLVDLEEADGRNDLDKKINRGDSTDPWYSNIAGFTENSNPNSNFYNGTPSFVRVYNISPAGSLMTATMEVKSQVTEPTWTEVISDLEEGVDPDLQGVDVNVTDEYLSIRIRTYNEINVSNFVSITLLDIDRNPDTGYRAQFDNSRVYGVDFAVWTIPFGSVAVNNFAGVIPVAERSVSELAGSGSSQIVVVGKWNETCTCFEFTGVSYWVYYSSNYIWYSAPWALLCDRECSSMPYIALLVGNVSAPTDIGIMGGRTDIAVVKGNQWMIKYDVASVTGSEGIFAEKYFYYGPTDANAWLAADFDSQ</sequence>
<dbReference type="EMBL" id="DTLB01000045">
    <property type="protein sequence ID" value="HFW32781.1"/>
    <property type="molecule type" value="Genomic_DNA"/>
</dbReference>
<keyword evidence="2" id="KW-0645">Protease</keyword>
<dbReference type="PANTHER" id="PTHR41775:SF1">
    <property type="entry name" value="PEPTIDASE M6-LIKE DOMAIN-CONTAINING PROTEIN"/>
    <property type="match status" value="1"/>
</dbReference>
<comment type="caution">
    <text evidence="2">The sequence shown here is derived from an EMBL/GenBank/DDBJ whole genome shotgun (WGS) entry which is preliminary data.</text>
</comment>
<feature type="domain" description="Peptidase M6-like" evidence="1">
    <location>
        <begin position="146"/>
        <end position="344"/>
    </location>
</feature>
<dbReference type="PANTHER" id="PTHR41775">
    <property type="entry name" value="SECRETED PROTEIN-RELATED"/>
    <property type="match status" value="1"/>
</dbReference>
<dbReference type="Pfam" id="PF05547">
    <property type="entry name" value="Peptidase_M6"/>
    <property type="match status" value="1"/>
</dbReference>
<dbReference type="AlphaFoldDB" id="A0A7C3RE12"/>
<dbReference type="InterPro" id="IPR008757">
    <property type="entry name" value="Peptidase_M6-like_domain"/>
</dbReference>
<protein>
    <submittedName>
        <fullName evidence="2">M6 family metalloprotease domain-containing protein</fullName>
    </submittedName>
</protein>
<evidence type="ECO:0000259" key="1">
    <source>
        <dbReference type="Pfam" id="PF05547"/>
    </source>
</evidence>
<name>A0A7C3RE12_ARCFL</name>
<proteinExistence type="predicted"/>
<dbReference type="NCBIfam" id="TIGR03296">
    <property type="entry name" value="M6dom_TIGR03296"/>
    <property type="match status" value="1"/>
</dbReference>
<keyword evidence="2" id="KW-0378">Hydrolase</keyword>
<reference evidence="2" key="1">
    <citation type="journal article" date="2020" name="mSystems">
        <title>Genome- and Community-Level Interaction Insights into Carbon Utilization and Element Cycling Functions of Hydrothermarchaeota in Hydrothermal Sediment.</title>
        <authorList>
            <person name="Zhou Z."/>
            <person name="Liu Y."/>
            <person name="Xu W."/>
            <person name="Pan J."/>
            <person name="Luo Z.H."/>
            <person name="Li M."/>
        </authorList>
    </citation>
    <scope>NUCLEOTIDE SEQUENCE [LARGE SCALE GENOMIC DNA]</scope>
    <source>
        <strain evidence="2">SpSt-87</strain>
    </source>
</reference>
<dbReference type="SUPFAM" id="SSF55486">
    <property type="entry name" value="Metalloproteases ('zincins'), catalytic domain"/>
    <property type="match status" value="1"/>
</dbReference>
<evidence type="ECO:0000313" key="2">
    <source>
        <dbReference type="EMBL" id="HFW32781.1"/>
    </source>
</evidence>
<dbReference type="GO" id="GO:0008237">
    <property type="term" value="F:metallopeptidase activity"/>
    <property type="evidence" value="ECO:0007669"/>
    <property type="project" value="UniProtKB-KW"/>
</dbReference>
<keyword evidence="2" id="KW-0482">Metalloprotease</keyword>
<accession>A0A7C3RE12</accession>
<dbReference type="GO" id="GO:0006508">
    <property type="term" value="P:proteolysis"/>
    <property type="evidence" value="ECO:0007669"/>
    <property type="project" value="UniProtKB-KW"/>
</dbReference>
<organism evidence="2">
    <name type="scientific">Archaeoglobus fulgidus</name>
    <dbReference type="NCBI Taxonomy" id="2234"/>
    <lineage>
        <taxon>Archaea</taxon>
        <taxon>Methanobacteriati</taxon>
        <taxon>Methanobacteriota</taxon>
        <taxon>Archaeoglobi</taxon>
        <taxon>Archaeoglobales</taxon>
        <taxon>Archaeoglobaceae</taxon>
        <taxon>Archaeoglobus</taxon>
    </lineage>
</organism>